<gene>
    <name evidence="2" type="ordered locus">SJA_C1-26360</name>
</gene>
<dbReference type="HOGENOM" id="CLU_627946_0_0_5"/>
<accession>D4Z4D8</accession>
<organism evidence="2 3">
    <name type="scientific">Sphingobium indicum (strain DSM 16413 / CCM 7287 / MTCC 6362 / UT26 / NBRC 101211 / UT26S)</name>
    <name type="common">Sphingobium japonicum</name>
    <dbReference type="NCBI Taxonomy" id="452662"/>
    <lineage>
        <taxon>Bacteria</taxon>
        <taxon>Pseudomonadati</taxon>
        <taxon>Pseudomonadota</taxon>
        <taxon>Alphaproteobacteria</taxon>
        <taxon>Sphingomonadales</taxon>
        <taxon>Sphingomonadaceae</taxon>
        <taxon>Sphingobium</taxon>
    </lineage>
</organism>
<protein>
    <recommendedName>
        <fullName evidence="1">HEPN/Toprim N-terminal domain-containing protein</fullName>
    </recommendedName>
</protein>
<dbReference type="GeneID" id="29274187"/>
<dbReference type="EMBL" id="AP010803">
    <property type="protein sequence ID" value="BAI97470.1"/>
    <property type="molecule type" value="Genomic_DNA"/>
</dbReference>
<dbReference type="RefSeq" id="WP_013040821.1">
    <property type="nucleotide sequence ID" value="NC_014006.1"/>
</dbReference>
<evidence type="ECO:0000313" key="3">
    <source>
        <dbReference type="Proteomes" id="UP000007753"/>
    </source>
</evidence>
<name>D4Z4D8_SPHIU</name>
<sequence>MGTEIQLKLGGLGLTYAKNHRGPDHGALFQPADRQRIRSDQVDYEYCEEEGEDPSPMEWAFARKLKHVVPRLQLLGFTIDLAREAYSNWVVDWKEERESLQDDDDPPIPEPLSFDEFCAFATRQSILDLDDTFLSGDEEWRDRRKPKGRFASDMAIIERIPIGFDHDDMAWSERSYFGSRVNILHPYLMLQILAGNAANLETDVTWQYGPLVENGYTAAAAFTPSARRTETFLIATEGSSDAHILRHGFELLRPDVADFFRFIDVSERHPFPGTGNLLKFAEGLAKIDVHNQTIFVFDNDAEGADAFDKLGGLTLPPNLRAILLPSLECFRSFAARGPEGDHEADINGRAAAIECYLDHRLRGYPPPRIIWTNYKRDTDTYQGSLEHKESYTRAFLKLTAEKLQASGYDTGNVERLLDTLVAECIAMASAGVAARFEAPEA</sequence>
<dbReference type="Pfam" id="PF18871">
    <property type="entry name" value="HEPN_Toprim_N"/>
    <property type="match status" value="1"/>
</dbReference>
<dbReference type="STRING" id="452662.SJA_C1-26360"/>
<feature type="domain" description="HEPN/Toprim N-terminal" evidence="1">
    <location>
        <begin position="1"/>
        <end position="230"/>
    </location>
</feature>
<reference evidence="2 3" key="1">
    <citation type="journal article" date="2010" name="J. Bacteriol.">
        <title>Complete genome sequence of the representative gamma-hexachlorocyclohexane-degrading bacterium Sphingobium japonicum UT26.</title>
        <authorList>
            <person name="Nagata Y."/>
            <person name="Ohtsubo Y."/>
            <person name="Endo R."/>
            <person name="Ichikawa N."/>
            <person name="Ankai A."/>
            <person name="Oguchi A."/>
            <person name="Fukui S."/>
            <person name="Fujita N."/>
            <person name="Tsuda M."/>
        </authorList>
    </citation>
    <scope>NUCLEOTIDE SEQUENCE [LARGE SCALE GENOMIC DNA]</scope>
    <source>
        <strain evidence="3">DSM 16413 / CCM 7287 / MTCC 6362 / UT26 / NBRC 101211 / UT26S</strain>
    </source>
</reference>
<keyword evidence="3" id="KW-1185">Reference proteome</keyword>
<dbReference type="KEGG" id="sjp:SJA_C1-26360"/>
<dbReference type="InterPro" id="IPR041487">
    <property type="entry name" value="HEPN/Toprim-NTD1"/>
</dbReference>
<proteinExistence type="predicted"/>
<dbReference type="AlphaFoldDB" id="D4Z4D8"/>
<evidence type="ECO:0000259" key="1">
    <source>
        <dbReference type="Pfam" id="PF18871"/>
    </source>
</evidence>
<evidence type="ECO:0000313" key="2">
    <source>
        <dbReference type="EMBL" id="BAI97470.1"/>
    </source>
</evidence>
<dbReference type="Proteomes" id="UP000007753">
    <property type="component" value="Chromosome 1"/>
</dbReference>
<dbReference type="eggNOG" id="ENOG502ZAR4">
    <property type="taxonomic scope" value="Bacteria"/>
</dbReference>